<dbReference type="InterPro" id="IPR036259">
    <property type="entry name" value="MFS_trans_sf"/>
</dbReference>
<dbReference type="Pfam" id="PF07690">
    <property type="entry name" value="MFS_1"/>
    <property type="match status" value="1"/>
</dbReference>
<evidence type="ECO:0000259" key="6">
    <source>
        <dbReference type="PROSITE" id="PS50850"/>
    </source>
</evidence>
<dbReference type="PANTHER" id="PTHR23523:SF2">
    <property type="entry name" value="2-NITROIMIDAZOLE TRANSPORTER"/>
    <property type="match status" value="1"/>
</dbReference>
<protein>
    <submittedName>
        <fullName evidence="7">MFS transporter</fullName>
    </submittedName>
</protein>
<name>A0A4Y9QVU1_9MICO</name>
<feature type="transmembrane region" description="Helical" evidence="5">
    <location>
        <begin position="309"/>
        <end position="329"/>
    </location>
</feature>
<dbReference type="GO" id="GO:0005886">
    <property type="term" value="C:plasma membrane"/>
    <property type="evidence" value="ECO:0007669"/>
    <property type="project" value="UniProtKB-SubCell"/>
</dbReference>
<feature type="transmembrane region" description="Helical" evidence="5">
    <location>
        <begin position="341"/>
        <end position="364"/>
    </location>
</feature>
<keyword evidence="2 5" id="KW-0812">Transmembrane</keyword>
<feature type="transmembrane region" description="Helical" evidence="5">
    <location>
        <begin position="217"/>
        <end position="239"/>
    </location>
</feature>
<dbReference type="InterPro" id="IPR052524">
    <property type="entry name" value="MFS_Cyanate_Porter"/>
</dbReference>
<dbReference type="EMBL" id="SPQZ01000005">
    <property type="protein sequence ID" value="TFV96330.1"/>
    <property type="molecule type" value="Genomic_DNA"/>
</dbReference>
<dbReference type="InterPro" id="IPR020846">
    <property type="entry name" value="MFS_dom"/>
</dbReference>
<evidence type="ECO:0000256" key="1">
    <source>
        <dbReference type="ARBA" id="ARBA00004651"/>
    </source>
</evidence>
<feature type="transmembrane region" description="Helical" evidence="5">
    <location>
        <begin position="284"/>
        <end position="303"/>
    </location>
</feature>
<reference evidence="7 8" key="1">
    <citation type="journal article" date="2018" name="J. Microbiol.">
        <title>Leifsonia flava sp. nov., a novel actinobacterium isolated from the rhizosphere of Aquilegia viridiflora.</title>
        <authorList>
            <person name="Cai Y."/>
            <person name="Tao W.Z."/>
            <person name="Ma Y.J."/>
            <person name="Cheng J."/>
            <person name="Zhang M.Y."/>
            <person name="Zhang Y.X."/>
        </authorList>
    </citation>
    <scope>NUCLEOTIDE SEQUENCE [LARGE SCALE GENOMIC DNA]</scope>
    <source>
        <strain evidence="7 8">SYP-B2174</strain>
    </source>
</reference>
<keyword evidence="3 5" id="KW-1133">Transmembrane helix</keyword>
<comment type="subcellular location">
    <subcellularLocation>
        <location evidence="1">Cell membrane</location>
        <topology evidence="1">Multi-pass membrane protein</topology>
    </subcellularLocation>
</comment>
<dbReference type="AlphaFoldDB" id="A0A4Y9QVU1"/>
<evidence type="ECO:0000256" key="4">
    <source>
        <dbReference type="ARBA" id="ARBA00023136"/>
    </source>
</evidence>
<sequence>MTTTQQRPLWAGRTLALLGIFLVALDLRTAVAALSPIVDEISAELALTPTIIGVLGMLPPVCFAVFGILSPAFTRRFGLEPVLIAAIIAMVVGHLARGFAPNAVLLLVGSAITFAGLGVGNVLLPPLVKKYFPDRVGLVTSVYVTLLSFSTFIPALVAVPVADSAGWRVSLGMWAIFAFAALIPWVALVIRHRTGSADPQAEHSESALMGRVWHSSIAWALAVVFAVSSLNAYAMFAWLPSLLDDTAGTTPAQAGVLLSLFAAMGLPAGLLIPWLATRMRNVGILVYAGVVFFIVGYLGLLLVPATATWLWVAFAGAGPLLFPLALVLINLRTRTHAGSVALSGFVQGVGYTIGAVGPLVVGILHETSGGWTVPLVFLMATAVAGAFAGVVVARPHLLEDAHERRQRRRSA</sequence>
<feature type="transmembrane region" description="Helical" evidence="5">
    <location>
        <begin position="49"/>
        <end position="70"/>
    </location>
</feature>
<dbReference type="GO" id="GO:0022857">
    <property type="term" value="F:transmembrane transporter activity"/>
    <property type="evidence" value="ECO:0007669"/>
    <property type="project" value="InterPro"/>
</dbReference>
<evidence type="ECO:0000313" key="7">
    <source>
        <dbReference type="EMBL" id="TFV96330.1"/>
    </source>
</evidence>
<dbReference type="InterPro" id="IPR011701">
    <property type="entry name" value="MFS"/>
</dbReference>
<feature type="transmembrane region" description="Helical" evidence="5">
    <location>
        <begin position="103"/>
        <end position="124"/>
    </location>
</feature>
<evidence type="ECO:0000256" key="2">
    <source>
        <dbReference type="ARBA" id="ARBA00022692"/>
    </source>
</evidence>
<evidence type="ECO:0000313" key="8">
    <source>
        <dbReference type="Proteomes" id="UP000298127"/>
    </source>
</evidence>
<dbReference type="SUPFAM" id="SSF103473">
    <property type="entry name" value="MFS general substrate transporter"/>
    <property type="match status" value="1"/>
</dbReference>
<evidence type="ECO:0000256" key="5">
    <source>
        <dbReference type="SAM" id="Phobius"/>
    </source>
</evidence>
<keyword evidence="4 5" id="KW-0472">Membrane</keyword>
<proteinExistence type="predicted"/>
<evidence type="ECO:0000256" key="3">
    <source>
        <dbReference type="ARBA" id="ARBA00022989"/>
    </source>
</evidence>
<dbReference type="PROSITE" id="PS50850">
    <property type="entry name" value="MFS"/>
    <property type="match status" value="1"/>
</dbReference>
<feature type="transmembrane region" description="Helical" evidence="5">
    <location>
        <begin position="171"/>
        <end position="190"/>
    </location>
</feature>
<comment type="caution">
    <text evidence="7">The sequence shown here is derived from an EMBL/GenBank/DDBJ whole genome shotgun (WGS) entry which is preliminary data.</text>
</comment>
<organism evidence="7 8">
    <name type="scientific">Orlajensenia leifsoniae</name>
    <dbReference type="NCBI Taxonomy" id="2561933"/>
    <lineage>
        <taxon>Bacteria</taxon>
        <taxon>Bacillati</taxon>
        <taxon>Actinomycetota</taxon>
        <taxon>Actinomycetes</taxon>
        <taxon>Micrococcales</taxon>
        <taxon>Microbacteriaceae</taxon>
        <taxon>Orlajensenia</taxon>
    </lineage>
</organism>
<feature type="transmembrane region" description="Helical" evidence="5">
    <location>
        <begin position="136"/>
        <end position="159"/>
    </location>
</feature>
<feature type="domain" description="Major facilitator superfamily (MFS) profile" evidence="6">
    <location>
        <begin position="12"/>
        <end position="397"/>
    </location>
</feature>
<dbReference type="CDD" id="cd17339">
    <property type="entry name" value="MFS_NIMT_CynX_like"/>
    <property type="match status" value="1"/>
</dbReference>
<feature type="transmembrane region" description="Helical" evidence="5">
    <location>
        <begin position="251"/>
        <end position="272"/>
    </location>
</feature>
<feature type="transmembrane region" description="Helical" evidence="5">
    <location>
        <begin position="77"/>
        <end position="97"/>
    </location>
</feature>
<accession>A0A4Y9QVU1</accession>
<gene>
    <name evidence="7" type="ORF">E4M00_13450</name>
</gene>
<keyword evidence="8" id="KW-1185">Reference proteome</keyword>
<dbReference type="PANTHER" id="PTHR23523">
    <property type="match status" value="1"/>
</dbReference>
<dbReference type="Proteomes" id="UP000298127">
    <property type="component" value="Unassembled WGS sequence"/>
</dbReference>
<dbReference type="RefSeq" id="WP_135121032.1">
    <property type="nucleotide sequence ID" value="NZ_SPQZ01000005.1"/>
</dbReference>
<feature type="transmembrane region" description="Helical" evidence="5">
    <location>
        <begin position="376"/>
        <end position="398"/>
    </location>
</feature>
<dbReference type="Gene3D" id="1.20.1250.20">
    <property type="entry name" value="MFS general substrate transporter like domains"/>
    <property type="match status" value="2"/>
</dbReference>